<dbReference type="PANTHER" id="PTHR43649:SF33">
    <property type="entry name" value="POLYGALACTURONAN_RHAMNOGALACTURONAN-BINDING PROTEIN YTCQ"/>
    <property type="match status" value="1"/>
</dbReference>
<gene>
    <name evidence="3" type="ORF">LY90DRAFT_518278</name>
</gene>
<protein>
    <recommendedName>
        <fullName evidence="5">Periplasmic binding protein-like II</fullName>
    </recommendedName>
</protein>
<accession>A0A1Y1ZRD3</accession>
<evidence type="ECO:0008006" key="5">
    <source>
        <dbReference type="Google" id="ProtNLM"/>
    </source>
</evidence>
<reference evidence="3 4" key="1">
    <citation type="submission" date="2016-08" db="EMBL/GenBank/DDBJ databases">
        <title>A Parts List for Fungal Cellulosomes Revealed by Comparative Genomics.</title>
        <authorList>
            <consortium name="DOE Joint Genome Institute"/>
            <person name="Haitjema C.H."/>
            <person name="Gilmore S.P."/>
            <person name="Henske J.K."/>
            <person name="Solomon K.V."/>
            <person name="De Groot R."/>
            <person name="Kuo A."/>
            <person name="Mondo S.J."/>
            <person name="Salamov A.A."/>
            <person name="Labutti K."/>
            <person name="Zhao Z."/>
            <person name="Chiniquy J."/>
            <person name="Barry K."/>
            <person name="Brewer H.M."/>
            <person name="Purvine S.O."/>
            <person name="Wright A.T."/>
            <person name="Boxma B."/>
            <person name="Van Alen T."/>
            <person name="Hackstein J.H."/>
            <person name="Baker S.E."/>
            <person name="Grigoriev I.V."/>
            <person name="O'Malley M.A."/>
        </authorList>
    </citation>
    <scope>NUCLEOTIDE SEQUENCE [LARGE SCALE GENOMIC DNA]</scope>
    <source>
        <strain evidence="3 4">G1</strain>
    </source>
</reference>
<evidence type="ECO:0000313" key="4">
    <source>
        <dbReference type="Proteomes" id="UP000193920"/>
    </source>
</evidence>
<comment type="caution">
    <text evidence="3">The sequence shown here is derived from an EMBL/GenBank/DDBJ whole genome shotgun (WGS) entry which is preliminary data.</text>
</comment>
<dbReference type="AlphaFoldDB" id="A0A1Y1ZRD3"/>
<feature type="chain" id="PRO_5012033617" description="Periplasmic binding protein-like II" evidence="2">
    <location>
        <begin position="22"/>
        <end position="196"/>
    </location>
</feature>
<keyword evidence="4" id="KW-1185">Reference proteome</keyword>
<evidence type="ECO:0000313" key="3">
    <source>
        <dbReference type="EMBL" id="ORY12790.1"/>
    </source>
</evidence>
<dbReference type="OrthoDB" id="2157358at2759"/>
<proteinExistence type="predicted"/>
<dbReference type="InterPro" id="IPR050490">
    <property type="entry name" value="Bact_solute-bd_prot1"/>
</dbReference>
<organism evidence="3 4">
    <name type="scientific">Neocallimastix californiae</name>
    <dbReference type="NCBI Taxonomy" id="1754190"/>
    <lineage>
        <taxon>Eukaryota</taxon>
        <taxon>Fungi</taxon>
        <taxon>Fungi incertae sedis</taxon>
        <taxon>Chytridiomycota</taxon>
        <taxon>Chytridiomycota incertae sedis</taxon>
        <taxon>Neocallimastigomycetes</taxon>
        <taxon>Neocallimastigales</taxon>
        <taxon>Neocallimastigaceae</taxon>
        <taxon>Neocallimastix</taxon>
    </lineage>
</organism>
<feature type="signal peptide" evidence="2">
    <location>
        <begin position="1"/>
        <end position="21"/>
    </location>
</feature>
<evidence type="ECO:0000256" key="2">
    <source>
        <dbReference type="SAM" id="SignalP"/>
    </source>
</evidence>
<dbReference type="PANTHER" id="PTHR43649">
    <property type="entry name" value="ARABINOSE-BINDING PROTEIN-RELATED"/>
    <property type="match status" value="1"/>
</dbReference>
<dbReference type="SUPFAM" id="SSF53850">
    <property type="entry name" value="Periplasmic binding protein-like II"/>
    <property type="match status" value="1"/>
</dbReference>
<evidence type="ECO:0000256" key="1">
    <source>
        <dbReference type="ARBA" id="ARBA00022729"/>
    </source>
</evidence>
<name>A0A1Y1ZRD3_9FUNG</name>
<keyword evidence="1 2" id="KW-0732">Signal</keyword>
<dbReference type="Gene3D" id="3.40.190.10">
    <property type="entry name" value="Periplasmic binding protein-like II"/>
    <property type="match status" value="1"/>
</dbReference>
<dbReference type="EMBL" id="MCOG01000367">
    <property type="protein sequence ID" value="ORY12790.1"/>
    <property type="molecule type" value="Genomic_DNA"/>
</dbReference>
<dbReference type="Proteomes" id="UP000193920">
    <property type="component" value="Unassembled WGS sequence"/>
</dbReference>
<sequence>MILKYVFFILFFLFNVEYNVAIEINALAYMFDTYSNLFSWQVDEFNEYAQKNSLNITVKIVLITPKDGSYDFSNHLDSLFSKKSDKYDLIYNTARVMSFHAHHYEDLKKYLPANYSNQFHPEVYNSCINKGRLIGLPASVDINVLYANTDLLNKYEKRIPKTWNELLETTKFILNEEKRLNNTDYTGFNGLFSEFL</sequence>